<dbReference type="EMBL" id="CP046522">
    <property type="protein sequence ID" value="QGU93992.1"/>
    <property type="molecule type" value="Genomic_DNA"/>
</dbReference>
<keyword evidence="1" id="KW-1133">Transmembrane helix</keyword>
<keyword evidence="1" id="KW-0812">Transmembrane</keyword>
<gene>
    <name evidence="2" type="ORF">GOM49_01555</name>
</gene>
<name>A0A6I6EJK0_9CLOT</name>
<proteinExistence type="predicted"/>
<evidence type="ECO:0000256" key="1">
    <source>
        <dbReference type="SAM" id="Phobius"/>
    </source>
</evidence>
<sequence>MGKKIDLLSDNIPKLLDRYLSTGIWGMLMFFLYILLNTIIVGQGVGREGLVALVIIIIVGKSEEKNINACFKED</sequence>
<evidence type="ECO:0000313" key="2">
    <source>
        <dbReference type="EMBL" id="QGU93992.1"/>
    </source>
</evidence>
<keyword evidence="3" id="KW-1185">Reference proteome</keyword>
<evidence type="ECO:0000313" key="3">
    <source>
        <dbReference type="Proteomes" id="UP000422764"/>
    </source>
</evidence>
<dbReference type="Proteomes" id="UP000422764">
    <property type="component" value="Chromosome"/>
</dbReference>
<organism evidence="2 3">
    <name type="scientific">Clostridium bovifaecis</name>
    <dbReference type="NCBI Taxonomy" id="2184719"/>
    <lineage>
        <taxon>Bacteria</taxon>
        <taxon>Bacillati</taxon>
        <taxon>Bacillota</taxon>
        <taxon>Clostridia</taxon>
        <taxon>Eubacteriales</taxon>
        <taxon>Clostridiaceae</taxon>
        <taxon>Clostridium</taxon>
    </lineage>
</organism>
<accession>A0A6I6EJK0</accession>
<reference evidence="2 3" key="1">
    <citation type="submission" date="2019-12" db="EMBL/GenBank/DDBJ databases">
        <title>Genome sequenceing of Clostridium bovifaecis.</title>
        <authorList>
            <person name="Yao Y."/>
        </authorList>
    </citation>
    <scope>NUCLEOTIDE SEQUENCE [LARGE SCALE GENOMIC DNA]</scope>
    <source>
        <strain evidence="2 3">BXX</strain>
    </source>
</reference>
<feature type="transmembrane region" description="Helical" evidence="1">
    <location>
        <begin position="20"/>
        <end position="40"/>
    </location>
</feature>
<keyword evidence="1" id="KW-0472">Membrane</keyword>
<protein>
    <submittedName>
        <fullName evidence="2">Uncharacterized protein</fullName>
    </submittedName>
</protein>
<dbReference type="AlphaFoldDB" id="A0A6I6EJK0"/>